<gene>
    <name evidence="4" type="ORF">ABZ071_32365</name>
</gene>
<dbReference type="PANTHER" id="PTHR33408">
    <property type="entry name" value="TRANSPOSASE"/>
    <property type="match status" value="1"/>
</dbReference>
<dbReference type="InterPro" id="IPR025668">
    <property type="entry name" value="Tnp_DDE_dom"/>
</dbReference>
<protein>
    <submittedName>
        <fullName evidence="4">IS1182 family transposase</fullName>
    </submittedName>
</protein>
<evidence type="ECO:0000313" key="5">
    <source>
        <dbReference type="Proteomes" id="UP001550348"/>
    </source>
</evidence>
<evidence type="ECO:0000259" key="2">
    <source>
        <dbReference type="Pfam" id="PF05598"/>
    </source>
</evidence>
<organism evidence="4 5">
    <name type="scientific">Micromonospora fulviviridis</name>
    <dbReference type="NCBI Taxonomy" id="47860"/>
    <lineage>
        <taxon>Bacteria</taxon>
        <taxon>Bacillati</taxon>
        <taxon>Actinomycetota</taxon>
        <taxon>Actinomycetes</taxon>
        <taxon>Micromonosporales</taxon>
        <taxon>Micromonosporaceae</taxon>
        <taxon>Micromonospora</taxon>
    </lineage>
</organism>
<keyword evidence="5" id="KW-1185">Reference proteome</keyword>
<evidence type="ECO:0000313" key="4">
    <source>
        <dbReference type="EMBL" id="MEU0156495.1"/>
    </source>
</evidence>
<feature type="compositionally biased region" description="Basic and acidic residues" evidence="1">
    <location>
        <begin position="247"/>
        <end position="267"/>
    </location>
</feature>
<evidence type="ECO:0000256" key="1">
    <source>
        <dbReference type="SAM" id="MobiDB-lite"/>
    </source>
</evidence>
<dbReference type="Pfam" id="PF13751">
    <property type="entry name" value="DDE_Tnp_1_6"/>
    <property type="match status" value="1"/>
</dbReference>
<dbReference type="EMBL" id="JBEXRX010000193">
    <property type="protein sequence ID" value="MEU0156495.1"/>
    <property type="molecule type" value="Genomic_DNA"/>
</dbReference>
<reference evidence="4 5" key="1">
    <citation type="submission" date="2024-06" db="EMBL/GenBank/DDBJ databases">
        <title>The Natural Products Discovery Center: Release of the First 8490 Sequenced Strains for Exploring Actinobacteria Biosynthetic Diversity.</title>
        <authorList>
            <person name="Kalkreuter E."/>
            <person name="Kautsar S.A."/>
            <person name="Yang D."/>
            <person name="Bader C.D."/>
            <person name="Teijaro C.N."/>
            <person name="Fluegel L."/>
            <person name="Davis C.M."/>
            <person name="Simpson J.R."/>
            <person name="Lauterbach L."/>
            <person name="Steele A.D."/>
            <person name="Gui C."/>
            <person name="Meng S."/>
            <person name="Li G."/>
            <person name="Viehrig K."/>
            <person name="Ye F."/>
            <person name="Su P."/>
            <person name="Kiefer A.F."/>
            <person name="Nichols A."/>
            <person name="Cepeda A.J."/>
            <person name="Yan W."/>
            <person name="Fan B."/>
            <person name="Jiang Y."/>
            <person name="Adhikari A."/>
            <person name="Zheng C.-J."/>
            <person name="Schuster L."/>
            <person name="Cowan T.M."/>
            <person name="Smanski M.J."/>
            <person name="Chevrette M.G."/>
            <person name="De Carvalho L.P.S."/>
            <person name="Shen B."/>
        </authorList>
    </citation>
    <scope>NUCLEOTIDE SEQUENCE [LARGE SCALE GENOMIC DNA]</scope>
    <source>
        <strain evidence="4 5">NPDC006286</strain>
    </source>
</reference>
<name>A0ABV2VUP0_9ACTN</name>
<feature type="domain" description="Transposase DDE" evidence="3">
    <location>
        <begin position="366"/>
        <end position="443"/>
    </location>
</feature>
<dbReference type="RefSeq" id="WP_355668003.1">
    <property type="nucleotide sequence ID" value="NZ_JBEXRX010000193.1"/>
</dbReference>
<feature type="region of interest" description="Disordered" evidence="1">
    <location>
        <begin position="174"/>
        <end position="196"/>
    </location>
</feature>
<dbReference type="Proteomes" id="UP001550348">
    <property type="component" value="Unassembled WGS sequence"/>
</dbReference>
<proteinExistence type="predicted"/>
<evidence type="ECO:0000259" key="3">
    <source>
        <dbReference type="Pfam" id="PF13751"/>
    </source>
</evidence>
<dbReference type="Pfam" id="PF05598">
    <property type="entry name" value="DUF772"/>
    <property type="match status" value="1"/>
</dbReference>
<sequence length="465" mass="51301">MAFNFVAEDRDQLYLLPVSVTEWLPEDHLAYFVLDAVEEMDLSAFYAGYRDDGWGGAARHPKTMVALPLYAYCVGVRSSRQIERACLTDVAFRVICANAGPDHTTIARFRRRHEQALKTLFTASLRLCARAGMTAVGLVALDGTKLAANASMQANRAKDTIDVEVEKMFAEAEATDTAEDAEHGAARGDEPPAVLRGRADRRRRFAQAKQLLDAELEEQRRAHEARLAERAAEEERRGAKLRGRKPKAPEEKAGHREKKVNTTDPESRVMSTARGFVQGYNAQAVANEEQVVLAAEVTDEPNDFGQLHPMIEATGASLAEAGIDERPEKLAADAGYACEDNFAALDADDPDCYIATRNMKNNPTPRTGRRGPLRTDATLVDRMDRKVSVKKGKAIYRLRQQIIEPVFGQIKDARGIRGFMRRGKAAADSEWKLICGTHNLLKLYRRAQATPSAAPYSRTAAGTAA</sequence>
<dbReference type="InterPro" id="IPR008490">
    <property type="entry name" value="Transposase_InsH_N"/>
</dbReference>
<accession>A0ABV2VUP0</accession>
<feature type="domain" description="Transposase InsH N-terminal" evidence="2">
    <location>
        <begin position="20"/>
        <end position="112"/>
    </location>
</feature>
<comment type="caution">
    <text evidence="4">The sequence shown here is derived from an EMBL/GenBank/DDBJ whole genome shotgun (WGS) entry which is preliminary data.</text>
</comment>
<feature type="region of interest" description="Disordered" evidence="1">
    <location>
        <begin position="223"/>
        <end position="268"/>
    </location>
</feature>
<feature type="compositionally biased region" description="Basic and acidic residues" evidence="1">
    <location>
        <begin position="223"/>
        <end position="238"/>
    </location>
</feature>
<feature type="compositionally biased region" description="Basic and acidic residues" evidence="1">
    <location>
        <begin position="180"/>
        <end position="190"/>
    </location>
</feature>